<feature type="transmembrane region" description="Helical" evidence="7">
    <location>
        <begin position="359"/>
        <end position="381"/>
    </location>
</feature>
<evidence type="ECO:0000256" key="3">
    <source>
        <dbReference type="ARBA" id="ARBA00022692"/>
    </source>
</evidence>
<feature type="compositionally biased region" description="Low complexity" evidence="6">
    <location>
        <begin position="425"/>
        <end position="439"/>
    </location>
</feature>
<keyword evidence="10" id="KW-1185">Reference proteome</keyword>
<dbReference type="Proteomes" id="UP001235874">
    <property type="component" value="Chromosome"/>
</dbReference>
<feature type="transmembrane region" description="Helical" evidence="7">
    <location>
        <begin position="268"/>
        <end position="289"/>
    </location>
</feature>
<dbReference type="PANTHER" id="PTHR23513:SF11">
    <property type="entry name" value="STAPHYLOFERRIN A TRANSPORTER"/>
    <property type="match status" value="1"/>
</dbReference>
<comment type="subcellular location">
    <subcellularLocation>
        <location evidence="1">Cell membrane</location>
        <topology evidence="1">Multi-pass membrane protein</topology>
    </subcellularLocation>
</comment>
<sequence>MEATVPDERPSAEGPATFREVFAQREFRAVFAAGALSWIGDYVAKAAVTLLVYRQTESVALSAAAFAISYLPWLVGGPLLAALAERYPYRRVMVLCDLIRMALMLLIALPNLPVPALLVLIFATTLANPPSQAAKSALMPQILAGDRLVVGLSLNSSIGQAAQVVGYLFGAAIASIDPRAALLFNAVTFGVSALLVRFGVRNRPALMTSAHRSHLLRETAQGFQIVFGTPVLRAIAVLVFSAMLFSIVPEGLAAAWANEHPNVNMNPGTAQAVIMVANPLGFILGGLLVSRLFGPARRLALMRPLAVLSPLVLVPALLNPSPLVVALLAALCGFAVAGMLPMANGLFVQALPAGFRARAFGVMATGVQVIQGLAVLITGMLAERFSIPMVVGVWSAVGVVLMTIAALRWPDKQTIDATIAAATAANATPAPDPATSAPGTPEPGTPAPGTPAPGASAGAAPAPGPRGPAAGDMARGTGDDRHRQAVT</sequence>
<dbReference type="CDD" id="cd06173">
    <property type="entry name" value="MFS_MefA_like"/>
    <property type="match status" value="1"/>
</dbReference>
<gene>
    <name evidence="9" type="ORF">Q3V37_13095</name>
</gene>
<keyword evidence="4 7" id="KW-1133">Transmembrane helix</keyword>
<dbReference type="PANTHER" id="PTHR23513">
    <property type="entry name" value="INTEGRAL MEMBRANE EFFLUX PROTEIN-RELATED"/>
    <property type="match status" value="1"/>
</dbReference>
<feature type="transmembrane region" description="Helical" evidence="7">
    <location>
        <begin position="324"/>
        <end position="347"/>
    </location>
</feature>
<dbReference type="InterPro" id="IPR011701">
    <property type="entry name" value="MFS"/>
</dbReference>
<dbReference type="EMBL" id="CP130472">
    <property type="protein sequence ID" value="WLS48080.1"/>
    <property type="molecule type" value="Genomic_DNA"/>
</dbReference>
<evidence type="ECO:0000256" key="1">
    <source>
        <dbReference type="ARBA" id="ARBA00004651"/>
    </source>
</evidence>
<reference evidence="9 10" key="1">
    <citation type="submission" date="2023-07" db="EMBL/GenBank/DDBJ databases">
        <title>Micromonospora profundi TRM 95458 converts glycerol to a new osmotic compound.</title>
        <authorList>
            <person name="Lu D."/>
        </authorList>
    </citation>
    <scope>NUCLEOTIDE SEQUENCE [LARGE SCALE GENOMIC DNA]</scope>
    <source>
        <strain evidence="9 10">TRM95458</strain>
    </source>
</reference>
<dbReference type="AlphaFoldDB" id="A0AAJ6HVM3"/>
<evidence type="ECO:0000313" key="10">
    <source>
        <dbReference type="Proteomes" id="UP001235874"/>
    </source>
</evidence>
<dbReference type="InterPro" id="IPR036259">
    <property type="entry name" value="MFS_trans_sf"/>
</dbReference>
<feature type="compositionally biased region" description="Pro residues" evidence="6">
    <location>
        <begin position="440"/>
        <end position="451"/>
    </location>
</feature>
<dbReference type="GO" id="GO:0022857">
    <property type="term" value="F:transmembrane transporter activity"/>
    <property type="evidence" value="ECO:0007669"/>
    <property type="project" value="InterPro"/>
</dbReference>
<dbReference type="InterPro" id="IPR022324">
    <property type="entry name" value="Bacilysin_exporter_BacE_put"/>
</dbReference>
<evidence type="ECO:0000256" key="2">
    <source>
        <dbReference type="ARBA" id="ARBA00022475"/>
    </source>
</evidence>
<dbReference type="Gene3D" id="1.20.1250.20">
    <property type="entry name" value="MFS general substrate transporter like domains"/>
    <property type="match status" value="1"/>
</dbReference>
<feature type="transmembrane region" description="Helical" evidence="7">
    <location>
        <begin position="221"/>
        <end position="248"/>
    </location>
</feature>
<feature type="compositionally biased region" description="Basic and acidic residues" evidence="6">
    <location>
        <begin position="477"/>
        <end position="487"/>
    </location>
</feature>
<feature type="transmembrane region" description="Helical" evidence="7">
    <location>
        <begin position="29"/>
        <end position="52"/>
    </location>
</feature>
<dbReference type="SUPFAM" id="SSF103473">
    <property type="entry name" value="MFS general substrate transporter"/>
    <property type="match status" value="1"/>
</dbReference>
<evidence type="ECO:0000256" key="6">
    <source>
        <dbReference type="SAM" id="MobiDB-lite"/>
    </source>
</evidence>
<keyword evidence="5 7" id="KW-0472">Membrane</keyword>
<feature type="transmembrane region" description="Helical" evidence="7">
    <location>
        <begin position="59"/>
        <end position="81"/>
    </location>
</feature>
<accession>A0AAJ6HVM3</accession>
<keyword evidence="2" id="KW-1003">Cell membrane</keyword>
<evidence type="ECO:0000256" key="4">
    <source>
        <dbReference type="ARBA" id="ARBA00022989"/>
    </source>
</evidence>
<dbReference type="PRINTS" id="PR01988">
    <property type="entry name" value="EXPORTERBACE"/>
</dbReference>
<name>A0AAJ6HVM3_9ACTN</name>
<feature type="transmembrane region" description="Helical" evidence="7">
    <location>
        <begin position="180"/>
        <end position="200"/>
    </location>
</feature>
<organism evidence="9 10">
    <name type="scientific">Micromonospora profundi</name>
    <dbReference type="NCBI Taxonomy" id="1420889"/>
    <lineage>
        <taxon>Bacteria</taxon>
        <taxon>Bacillati</taxon>
        <taxon>Actinomycetota</taxon>
        <taxon>Actinomycetes</taxon>
        <taxon>Micromonosporales</taxon>
        <taxon>Micromonosporaceae</taxon>
        <taxon>Micromonospora</taxon>
    </lineage>
</organism>
<dbReference type="PROSITE" id="PS50850">
    <property type="entry name" value="MFS"/>
    <property type="match status" value="1"/>
</dbReference>
<feature type="region of interest" description="Disordered" evidence="6">
    <location>
        <begin position="425"/>
        <end position="487"/>
    </location>
</feature>
<dbReference type="RefSeq" id="WP_306273608.1">
    <property type="nucleotide sequence ID" value="NZ_CP130472.1"/>
</dbReference>
<evidence type="ECO:0000256" key="7">
    <source>
        <dbReference type="SAM" id="Phobius"/>
    </source>
</evidence>
<feature type="transmembrane region" description="Helical" evidence="7">
    <location>
        <begin position="387"/>
        <end position="407"/>
    </location>
</feature>
<proteinExistence type="predicted"/>
<feature type="domain" description="Major facilitator superfamily (MFS) profile" evidence="8">
    <location>
        <begin position="26"/>
        <end position="413"/>
    </location>
</feature>
<protein>
    <submittedName>
        <fullName evidence="9">MFS transporter</fullName>
    </submittedName>
</protein>
<feature type="transmembrane region" description="Helical" evidence="7">
    <location>
        <begin position="301"/>
        <end position="318"/>
    </location>
</feature>
<evidence type="ECO:0000313" key="9">
    <source>
        <dbReference type="EMBL" id="WLS48080.1"/>
    </source>
</evidence>
<feature type="transmembrane region" description="Helical" evidence="7">
    <location>
        <begin position="101"/>
        <end position="127"/>
    </location>
</feature>
<dbReference type="GO" id="GO:0005886">
    <property type="term" value="C:plasma membrane"/>
    <property type="evidence" value="ECO:0007669"/>
    <property type="project" value="UniProtKB-SubCell"/>
</dbReference>
<dbReference type="KEGG" id="mprn:Q3V37_13095"/>
<keyword evidence="3 7" id="KW-0812">Transmembrane</keyword>
<evidence type="ECO:0000259" key="8">
    <source>
        <dbReference type="PROSITE" id="PS50850"/>
    </source>
</evidence>
<dbReference type="Pfam" id="PF07690">
    <property type="entry name" value="MFS_1"/>
    <property type="match status" value="1"/>
</dbReference>
<evidence type="ECO:0000256" key="5">
    <source>
        <dbReference type="ARBA" id="ARBA00023136"/>
    </source>
</evidence>
<dbReference type="InterPro" id="IPR020846">
    <property type="entry name" value="MFS_dom"/>
</dbReference>
<feature type="compositionally biased region" description="Low complexity" evidence="6">
    <location>
        <begin position="452"/>
        <end position="471"/>
    </location>
</feature>